<proteinExistence type="predicted"/>
<protein>
    <submittedName>
        <fullName evidence="1">Uncharacterized protein</fullName>
    </submittedName>
</protein>
<sequence>MATDKYANQGYVRLVPALNALSFEELATFVSVFEKKAFLINRIEYFIDAGAIRELDEETDAVTYGLSTSDVFVDAALGVPQIFDFNQIIAVLQGAGVSSHLVTMPFIKDLSTMPSGGVLVPCRPIFLWMQSSGLAAAGNIAARIFFTVVDLKAEEYWELVEATRLVGA</sequence>
<reference evidence="1" key="1">
    <citation type="journal article" date="2014" name="Front. Microbiol.">
        <title>High frequency of phylogenetically diverse reductive dehalogenase-homologous genes in deep subseafloor sedimentary metagenomes.</title>
        <authorList>
            <person name="Kawai M."/>
            <person name="Futagami T."/>
            <person name="Toyoda A."/>
            <person name="Takaki Y."/>
            <person name="Nishi S."/>
            <person name="Hori S."/>
            <person name="Arai W."/>
            <person name="Tsubouchi T."/>
            <person name="Morono Y."/>
            <person name="Uchiyama I."/>
            <person name="Ito T."/>
            <person name="Fujiyama A."/>
            <person name="Inagaki F."/>
            <person name="Takami H."/>
        </authorList>
    </citation>
    <scope>NUCLEOTIDE SEQUENCE</scope>
    <source>
        <strain evidence="1">Expedition CK06-06</strain>
    </source>
</reference>
<dbReference type="AlphaFoldDB" id="X1H709"/>
<dbReference type="EMBL" id="BARU01008424">
    <property type="protein sequence ID" value="GAH41088.1"/>
    <property type="molecule type" value="Genomic_DNA"/>
</dbReference>
<comment type="caution">
    <text evidence="1">The sequence shown here is derived from an EMBL/GenBank/DDBJ whole genome shotgun (WGS) entry which is preliminary data.</text>
</comment>
<accession>X1H709</accession>
<evidence type="ECO:0000313" key="1">
    <source>
        <dbReference type="EMBL" id="GAH41088.1"/>
    </source>
</evidence>
<gene>
    <name evidence="1" type="ORF">S03H2_16489</name>
</gene>
<organism evidence="1">
    <name type="scientific">marine sediment metagenome</name>
    <dbReference type="NCBI Taxonomy" id="412755"/>
    <lineage>
        <taxon>unclassified sequences</taxon>
        <taxon>metagenomes</taxon>
        <taxon>ecological metagenomes</taxon>
    </lineage>
</organism>
<name>X1H709_9ZZZZ</name>